<keyword evidence="6" id="KW-0464">Manganese</keyword>
<feature type="binding site" evidence="6">
    <location>
        <position position="241"/>
    </location>
    <ligand>
        <name>Mg(2+)</name>
        <dbReference type="ChEBI" id="CHEBI:18420"/>
        <label>1</label>
    </ligand>
</feature>
<dbReference type="Pfam" id="PF03372">
    <property type="entry name" value="Exo_endo_phos"/>
    <property type="match status" value="1"/>
</dbReference>
<dbReference type="EC" id="3.1.-.-" evidence="8"/>
<feature type="site" description="Important for catalytic activity" evidence="7">
    <location>
        <position position="341"/>
    </location>
</feature>
<evidence type="ECO:0000256" key="8">
    <source>
        <dbReference type="RuleBase" id="RU362131"/>
    </source>
</evidence>
<feature type="compositionally biased region" description="Basic and acidic residues" evidence="9">
    <location>
        <begin position="78"/>
        <end position="87"/>
    </location>
</feature>
<feature type="site" description="Interaction with DNA substrate" evidence="7">
    <location>
        <position position="373"/>
    </location>
</feature>
<proteinExistence type="inferred from homology"/>
<dbReference type="EMBL" id="HBIJ01002202">
    <property type="protein sequence ID" value="CAE0360800.1"/>
    <property type="molecule type" value="Transcribed_RNA"/>
</dbReference>
<evidence type="ECO:0000256" key="1">
    <source>
        <dbReference type="ARBA" id="ARBA00007092"/>
    </source>
</evidence>
<dbReference type="PROSITE" id="PS51435">
    <property type="entry name" value="AP_NUCLEASE_F1_4"/>
    <property type="match status" value="1"/>
</dbReference>
<dbReference type="AlphaFoldDB" id="A0A7S3NDW8"/>
<keyword evidence="8" id="KW-0227">DNA damage</keyword>
<name>A0A7S3NDW8_9STRA</name>
<gene>
    <name evidence="11" type="ORF">ALAG00032_LOCUS1531</name>
</gene>
<keyword evidence="2 6" id="KW-0479">Metal-binding</keyword>
<sequence>MDRWLSGCRPLKKPKIESPRQKKPHGDPETIIAWNVNGLASRAQNNRREMVEAMKSWNVDVIFLGEVHLVAHYEGKNTQRVDDEKVSRTRSKPRRQKDTDKRMNAVDALLRDIGDIYSIPPFYSLANGCTAGTAALLRNGGPIPKQIFYTFETVIKYLHRIENGEKGEISTMSEGSIHHLEGRIILMEFESIWLLHTYTPNNGKSDKSFKRREDWESKLQLFLQELQKFSSKSLVYMGDLNIAPNDVDLSDPDWFRNAHQEPLDERNRGQPGCTPGERQNFQELLKAGNLFDAFRKKNPAPPTDSKSPVPDIKGPYYSWRGNDSAQYGVTGRFFGKGMRIDHALISEELNPRLEECKLLGHGVDRIGFMGSDHCPIFLRLSEQQKEGGN</sequence>
<evidence type="ECO:0000256" key="4">
    <source>
        <dbReference type="ARBA" id="ARBA00022842"/>
    </source>
</evidence>
<feature type="binding site" evidence="6">
    <location>
        <position position="66"/>
    </location>
    <ligand>
        <name>Mg(2+)</name>
        <dbReference type="ChEBI" id="CHEBI:18420"/>
        <label>1</label>
    </ligand>
</feature>
<dbReference type="GO" id="GO:0005634">
    <property type="term" value="C:nucleus"/>
    <property type="evidence" value="ECO:0007669"/>
    <property type="project" value="TreeGrafter"/>
</dbReference>
<feature type="domain" description="Endonuclease/exonuclease/phosphatase" evidence="10">
    <location>
        <begin position="33"/>
        <end position="373"/>
    </location>
</feature>
<dbReference type="GO" id="GO:0003906">
    <property type="term" value="F:DNA-(apurinic or apyrimidinic site) endonuclease activity"/>
    <property type="evidence" value="ECO:0007669"/>
    <property type="project" value="TreeGrafter"/>
</dbReference>
<evidence type="ECO:0000256" key="2">
    <source>
        <dbReference type="ARBA" id="ARBA00022723"/>
    </source>
</evidence>
<keyword evidence="4 6" id="KW-0460">Magnesium</keyword>
<dbReference type="PANTHER" id="PTHR22748:SF10">
    <property type="entry name" value="DNA-(APURINIC OR APYRIMIDINIC SITE) ENDONUCLEASE"/>
    <property type="match status" value="1"/>
</dbReference>
<evidence type="ECO:0000259" key="10">
    <source>
        <dbReference type="Pfam" id="PF03372"/>
    </source>
</evidence>
<evidence type="ECO:0000256" key="3">
    <source>
        <dbReference type="ARBA" id="ARBA00022801"/>
    </source>
</evidence>
<dbReference type="SUPFAM" id="SSF56219">
    <property type="entry name" value="DNase I-like"/>
    <property type="match status" value="1"/>
</dbReference>
<dbReference type="NCBIfam" id="TIGR00633">
    <property type="entry name" value="xth"/>
    <property type="match status" value="1"/>
</dbReference>
<dbReference type="InterPro" id="IPR036691">
    <property type="entry name" value="Endo/exonu/phosph_ase_sf"/>
</dbReference>
<feature type="region of interest" description="Disordered" evidence="9">
    <location>
        <begin position="1"/>
        <end position="29"/>
    </location>
</feature>
<feature type="active site" description="Proton acceptor" evidence="5">
    <location>
        <position position="373"/>
    </location>
</feature>
<feature type="active site" description="Proton donor/acceptor" evidence="5">
    <location>
        <position position="239"/>
    </location>
</feature>
<reference evidence="11" key="1">
    <citation type="submission" date="2021-01" db="EMBL/GenBank/DDBJ databases">
        <authorList>
            <person name="Corre E."/>
            <person name="Pelletier E."/>
            <person name="Niang G."/>
            <person name="Scheremetjew M."/>
            <person name="Finn R."/>
            <person name="Kale V."/>
            <person name="Holt S."/>
            <person name="Cochrane G."/>
            <person name="Meng A."/>
            <person name="Brown T."/>
            <person name="Cohen L."/>
        </authorList>
    </citation>
    <scope>NUCLEOTIDE SEQUENCE</scope>
    <source>
        <strain evidence="11">CCMP1510</strain>
    </source>
</reference>
<dbReference type="PANTHER" id="PTHR22748">
    <property type="entry name" value="AP ENDONUCLEASE"/>
    <property type="match status" value="1"/>
</dbReference>
<feature type="binding site" evidence="6">
    <location>
        <position position="373"/>
    </location>
    <ligand>
        <name>Mg(2+)</name>
        <dbReference type="ChEBI" id="CHEBI:18420"/>
        <label>1</label>
    </ligand>
</feature>
<evidence type="ECO:0000256" key="9">
    <source>
        <dbReference type="SAM" id="MobiDB-lite"/>
    </source>
</evidence>
<feature type="active site" evidence="5">
    <location>
        <position position="198"/>
    </location>
</feature>
<evidence type="ECO:0000256" key="5">
    <source>
        <dbReference type="PIRSR" id="PIRSR604808-1"/>
    </source>
</evidence>
<protein>
    <recommendedName>
        <fullName evidence="8">DNA-(apurinic or apyrimidinic site) endonuclease</fullName>
        <ecNumber evidence="8">3.1.-.-</ecNumber>
    </recommendedName>
</protein>
<evidence type="ECO:0000313" key="11">
    <source>
        <dbReference type="EMBL" id="CAE0360800.1"/>
    </source>
</evidence>
<dbReference type="InterPro" id="IPR005135">
    <property type="entry name" value="Endo/exonuclease/phosphatase"/>
</dbReference>
<dbReference type="InterPro" id="IPR004808">
    <property type="entry name" value="AP_endonuc_1"/>
</dbReference>
<evidence type="ECO:0000256" key="6">
    <source>
        <dbReference type="PIRSR" id="PIRSR604808-2"/>
    </source>
</evidence>
<organism evidence="11">
    <name type="scientific">Aureoumbra lagunensis</name>
    <dbReference type="NCBI Taxonomy" id="44058"/>
    <lineage>
        <taxon>Eukaryota</taxon>
        <taxon>Sar</taxon>
        <taxon>Stramenopiles</taxon>
        <taxon>Ochrophyta</taxon>
        <taxon>Pelagophyceae</taxon>
        <taxon>Pelagomonadales</taxon>
        <taxon>Aureoumbra</taxon>
    </lineage>
</organism>
<feature type="site" description="Transition state stabilizer" evidence="7">
    <location>
        <position position="241"/>
    </location>
</feature>
<feature type="compositionally biased region" description="Basic and acidic residues" evidence="9">
    <location>
        <begin position="14"/>
        <end position="28"/>
    </location>
</feature>
<feature type="binding site" evidence="6">
    <location>
        <position position="239"/>
    </location>
    <ligand>
        <name>Mg(2+)</name>
        <dbReference type="ChEBI" id="CHEBI:18420"/>
        <label>1</label>
    </ligand>
</feature>
<feature type="region of interest" description="Disordered" evidence="9">
    <location>
        <begin position="78"/>
        <end position="103"/>
    </location>
</feature>
<dbReference type="Gene3D" id="3.60.10.10">
    <property type="entry name" value="Endonuclease/exonuclease/phosphatase"/>
    <property type="match status" value="1"/>
</dbReference>
<keyword evidence="3" id="KW-0378">Hydrolase</keyword>
<comment type="similarity">
    <text evidence="1 8">Belongs to the DNA repair enzymes AP/ExoA family.</text>
</comment>
<evidence type="ECO:0000256" key="7">
    <source>
        <dbReference type="PIRSR" id="PIRSR604808-3"/>
    </source>
</evidence>
<keyword evidence="8" id="KW-0234">DNA repair</keyword>
<comment type="cofactor">
    <cofactor evidence="6 8">
        <name>Mg(2+)</name>
        <dbReference type="ChEBI" id="CHEBI:18420"/>
    </cofactor>
    <cofactor evidence="6 8">
        <name>Mn(2+)</name>
        <dbReference type="ChEBI" id="CHEBI:29035"/>
    </cofactor>
    <text evidence="6 8">Probably binds two magnesium or manganese ions per subunit.</text>
</comment>
<dbReference type="GO" id="GO:0046872">
    <property type="term" value="F:metal ion binding"/>
    <property type="evidence" value="ECO:0007669"/>
    <property type="project" value="UniProtKB-KW"/>
</dbReference>
<dbReference type="GO" id="GO:0008311">
    <property type="term" value="F:double-stranded DNA 3'-5' DNA exonuclease activity"/>
    <property type="evidence" value="ECO:0007669"/>
    <property type="project" value="TreeGrafter"/>
</dbReference>
<dbReference type="GO" id="GO:0006284">
    <property type="term" value="P:base-excision repair"/>
    <property type="evidence" value="ECO:0007669"/>
    <property type="project" value="TreeGrafter"/>
</dbReference>
<feature type="binding site" evidence="6">
    <location>
        <position position="372"/>
    </location>
    <ligand>
        <name>Mg(2+)</name>
        <dbReference type="ChEBI" id="CHEBI:18420"/>
        <label>1</label>
    </ligand>
</feature>
<dbReference type="GO" id="GO:0008081">
    <property type="term" value="F:phosphoric diester hydrolase activity"/>
    <property type="evidence" value="ECO:0007669"/>
    <property type="project" value="TreeGrafter"/>
</dbReference>
<accession>A0A7S3NDW8</accession>
<feature type="binding site" evidence="6">
    <location>
        <position position="35"/>
    </location>
    <ligand>
        <name>Mg(2+)</name>
        <dbReference type="ChEBI" id="CHEBI:18420"/>
        <label>1</label>
    </ligand>
</feature>